<dbReference type="SUPFAM" id="SSF52540">
    <property type="entry name" value="P-loop containing nucleoside triphosphate hydrolases"/>
    <property type="match status" value="1"/>
</dbReference>
<keyword evidence="9" id="KW-0547">Nucleotide-binding</keyword>
<evidence type="ECO:0000259" key="17">
    <source>
        <dbReference type="Pfam" id="PF02706"/>
    </source>
</evidence>
<keyword evidence="11" id="KW-0067">ATP-binding</keyword>
<evidence type="ECO:0000256" key="3">
    <source>
        <dbReference type="ARBA" id="ARBA00008883"/>
    </source>
</evidence>
<keyword evidence="8" id="KW-0812">Transmembrane</keyword>
<dbReference type="STRING" id="633194.SAMN05421759_11313"/>
<evidence type="ECO:0000256" key="8">
    <source>
        <dbReference type="ARBA" id="ARBA00022692"/>
    </source>
</evidence>
<dbReference type="Pfam" id="PF13614">
    <property type="entry name" value="AAA_31"/>
    <property type="match status" value="1"/>
</dbReference>
<evidence type="ECO:0000256" key="15">
    <source>
        <dbReference type="ARBA" id="ARBA00051245"/>
    </source>
</evidence>
<dbReference type="GO" id="GO:0004715">
    <property type="term" value="F:non-membrane spanning protein tyrosine kinase activity"/>
    <property type="evidence" value="ECO:0007669"/>
    <property type="project" value="UniProtKB-EC"/>
</dbReference>
<dbReference type="InterPro" id="IPR025669">
    <property type="entry name" value="AAA_dom"/>
</dbReference>
<dbReference type="NCBIfam" id="TIGR01007">
    <property type="entry name" value="eps_fam"/>
    <property type="match status" value="1"/>
</dbReference>
<evidence type="ECO:0000256" key="9">
    <source>
        <dbReference type="ARBA" id="ARBA00022741"/>
    </source>
</evidence>
<evidence type="ECO:0000256" key="2">
    <source>
        <dbReference type="ARBA" id="ARBA00007316"/>
    </source>
</evidence>
<evidence type="ECO:0000256" key="1">
    <source>
        <dbReference type="ARBA" id="ARBA00004429"/>
    </source>
</evidence>
<proteinExistence type="inferred from homology"/>
<comment type="subcellular location">
    <subcellularLocation>
        <location evidence="1">Cell inner membrane</location>
        <topology evidence="1">Multi-pass membrane protein</topology>
    </subcellularLocation>
</comment>
<dbReference type="InterPro" id="IPR003856">
    <property type="entry name" value="LPS_length_determ_N"/>
</dbReference>
<dbReference type="PANTHER" id="PTHR32309:SF13">
    <property type="entry name" value="FERRIC ENTEROBACTIN TRANSPORT PROTEIN FEPE"/>
    <property type="match status" value="1"/>
</dbReference>
<dbReference type="EMBL" id="FTOQ01000013">
    <property type="protein sequence ID" value="SIT06040.1"/>
    <property type="molecule type" value="Genomic_DNA"/>
</dbReference>
<evidence type="ECO:0000256" key="11">
    <source>
        <dbReference type="ARBA" id="ARBA00022840"/>
    </source>
</evidence>
<feature type="domain" description="AAA" evidence="18">
    <location>
        <begin position="501"/>
        <end position="613"/>
    </location>
</feature>
<comment type="catalytic activity">
    <reaction evidence="15">
        <text>L-tyrosyl-[protein] + ATP = O-phospho-L-tyrosyl-[protein] + ADP + H(+)</text>
        <dbReference type="Rhea" id="RHEA:10596"/>
        <dbReference type="Rhea" id="RHEA-COMP:10136"/>
        <dbReference type="Rhea" id="RHEA-COMP:20101"/>
        <dbReference type="ChEBI" id="CHEBI:15378"/>
        <dbReference type="ChEBI" id="CHEBI:30616"/>
        <dbReference type="ChEBI" id="CHEBI:46858"/>
        <dbReference type="ChEBI" id="CHEBI:61978"/>
        <dbReference type="ChEBI" id="CHEBI:456216"/>
        <dbReference type="EC" id="2.7.10.2"/>
    </reaction>
</comment>
<dbReference type="OrthoDB" id="230260at2"/>
<organism evidence="20 21">
    <name type="scientific">Roseivivax lentus</name>
    <dbReference type="NCBI Taxonomy" id="633194"/>
    <lineage>
        <taxon>Bacteria</taxon>
        <taxon>Pseudomonadati</taxon>
        <taxon>Pseudomonadota</taxon>
        <taxon>Alphaproteobacteria</taxon>
        <taxon>Rhodobacterales</taxon>
        <taxon>Roseobacteraceae</taxon>
        <taxon>Roseivivax</taxon>
    </lineage>
</organism>
<keyword evidence="12" id="KW-1133">Transmembrane helix</keyword>
<feature type="coiled-coil region" evidence="16">
    <location>
        <begin position="332"/>
        <end position="369"/>
    </location>
</feature>
<dbReference type="Proteomes" id="UP000186684">
    <property type="component" value="Unassembled WGS sequence"/>
</dbReference>
<accession>A0A1N7P656</accession>
<dbReference type="CDD" id="cd05387">
    <property type="entry name" value="BY-kinase"/>
    <property type="match status" value="1"/>
</dbReference>
<dbReference type="InterPro" id="IPR027417">
    <property type="entry name" value="P-loop_NTPase"/>
</dbReference>
<evidence type="ECO:0000256" key="5">
    <source>
        <dbReference type="ARBA" id="ARBA00022475"/>
    </source>
</evidence>
<name>A0A1N7P656_9RHOB</name>
<dbReference type="EC" id="2.7.10.2" evidence="4"/>
<feature type="domain" description="Polysaccharide chain length determinant N-terminal" evidence="17">
    <location>
        <begin position="2"/>
        <end position="88"/>
    </location>
</feature>
<dbReference type="Pfam" id="PF02706">
    <property type="entry name" value="Wzz"/>
    <property type="match status" value="1"/>
</dbReference>
<evidence type="ECO:0000313" key="20">
    <source>
        <dbReference type="EMBL" id="SIT06040.1"/>
    </source>
</evidence>
<dbReference type="Pfam" id="PF13807">
    <property type="entry name" value="GNVR"/>
    <property type="match status" value="1"/>
</dbReference>
<reference evidence="21" key="1">
    <citation type="submission" date="2017-01" db="EMBL/GenBank/DDBJ databases">
        <authorList>
            <person name="Varghese N."/>
            <person name="Submissions S."/>
        </authorList>
    </citation>
    <scope>NUCLEOTIDE SEQUENCE [LARGE SCALE GENOMIC DNA]</scope>
    <source>
        <strain evidence="21">DSM 29430</strain>
    </source>
</reference>
<dbReference type="PANTHER" id="PTHR32309">
    <property type="entry name" value="TYROSINE-PROTEIN KINASE"/>
    <property type="match status" value="1"/>
</dbReference>
<dbReference type="InterPro" id="IPR005702">
    <property type="entry name" value="Wzc-like_C"/>
</dbReference>
<dbReference type="Gene3D" id="3.40.50.300">
    <property type="entry name" value="P-loop containing nucleotide triphosphate hydrolases"/>
    <property type="match status" value="1"/>
</dbReference>
<keyword evidence="5" id="KW-1003">Cell membrane</keyword>
<keyword evidence="21" id="KW-1185">Reference proteome</keyword>
<evidence type="ECO:0000256" key="14">
    <source>
        <dbReference type="ARBA" id="ARBA00023137"/>
    </source>
</evidence>
<keyword evidence="10" id="KW-0418">Kinase</keyword>
<evidence type="ECO:0000256" key="13">
    <source>
        <dbReference type="ARBA" id="ARBA00023136"/>
    </source>
</evidence>
<keyword evidence="16" id="KW-0175">Coiled coil</keyword>
<evidence type="ECO:0000256" key="4">
    <source>
        <dbReference type="ARBA" id="ARBA00011903"/>
    </source>
</evidence>
<dbReference type="GO" id="GO:0005886">
    <property type="term" value="C:plasma membrane"/>
    <property type="evidence" value="ECO:0007669"/>
    <property type="project" value="UniProtKB-SubCell"/>
</dbReference>
<keyword evidence="7" id="KW-0808">Transferase</keyword>
<dbReference type="InterPro" id="IPR050445">
    <property type="entry name" value="Bact_polysacc_biosynth/exp"/>
</dbReference>
<evidence type="ECO:0000256" key="6">
    <source>
        <dbReference type="ARBA" id="ARBA00022519"/>
    </source>
</evidence>
<keyword evidence="13" id="KW-0472">Membrane</keyword>
<evidence type="ECO:0000256" key="10">
    <source>
        <dbReference type="ARBA" id="ARBA00022777"/>
    </source>
</evidence>
<feature type="domain" description="Tyrosine-protein kinase G-rich" evidence="19">
    <location>
        <begin position="351"/>
        <end position="423"/>
    </location>
</feature>
<comment type="similarity">
    <text evidence="3">Belongs to the etk/wzc family.</text>
</comment>
<evidence type="ECO:0000256" key="12">
    <source>
        <dbReference type="ARBA" id="ARBA00022989"/>
    </source>
</evidence>
<protein>
    <recommendedName>
        <fullName evidence="4">non-specific protein-tyrosine kinase</fullName>
        <ecNumber evidence="4">2.7.10.2</ecNumber>
    </recommendedName>
</protein>
<dbReference type="InterPro" id="IPR032807">
    <property type="entry name" value="GNVR"/>
</dbReference>
<feature type="coiled-coil region" evidence="16">
    <location>
        <begin position="204"/>
        <end position="267"/>
    </location>
</feature>
<dbReference type="AlphaFoldDB" id="A0A1N7P656"/>
<keyword evidence="6" id="KW-0997">Cell inner membrane</keyword>
<evidence type="ECO:0000259" key="19">
    <source>
        <dbReference type="Pfam" id="PF13807"/>
    </source>
</evidence>
<evidence type="ECO:0000313" key="21">
    <source>
        <dbReference type="Proteomes" id="UP000186684"/>
    </source>
</evidence>
<comment type="similarity">
    <text evidence="2">Belongs to the CpsD/CapB family.</text>
</comment>
<evidence type="ECO:0000256" key="7">
    <source>
        <dbReference type="ARBA" id="ARBA00022679"/>
    </source>
</evidence>
<evidence type="ECO:0000259" key="18">
    <source>
        <dbReference type="Pfam" id="PF13614"/>
    </source>
</evidence>
<sequence length="690" mass="76671">MELAGTLWRGKWVIALCAAVAILIGGVYAYVIAVPKYSASTTLAIQLQAPPIVDIEAVVSGVSTEDASLNTELEVIRSRGIIMQLVEEMSLLDDPEFNAALRPEPAISLDPIMTFLRNLASATPAESEVPESEKIRNDTIAAVREAISASVIRDTYVFRISMRTENAVKSQRLVNTLAQIYITDQVAKKFQATENAVSWLSERVTELERDLLEREDELQSARTETDLISPEALEALNRQLIDLRNRLGETRAQIAVQEQRLEQYRDLLAENDFDALATRLSDSTLNRLRAEALSGDSNAIDLFRSRAELLISREETSLNRSRSQETALAASLQRQETELAEQSDDLARLEQLDREIQSIQTLYETFLSRLKEASVQRGLQEADSRVLSTATPGEYVEPRKSLILALSGILGIMLGAAIILSRQFMHSGFRTADDLEEHTGQTILGQIPKMPIKRRDQLIDYLNAKPTSAAAEAIRNLRTSVLLSNVDNPPQMIMSTSSLPGEGKTTQAISLAHNLAGMGRKVLLIEADIRRRTFQQYFKTGDDHPGLVAAMMEECPIEEAVIRDPRMPVDILMGDKSNLNAADLFSSVKFKEFLKRIRGLYDIIIIDTPPVLVVPDARVIGQHCDAIVFTTAWDRTTKVQVRESMRQFATANLRVSGLVLAQIDPKGMKRYGYGGKHGAYSAYGSDYYNS</sequence>
<evidence type="ECO:0000256" key="16">
    <source>
        <dbReference type="SAM" id="Coils"/>
    </source>
</evidence>
<dbReference type="GO" id="GO:0005524">
    <property type="term" value="F:ATP binding"/>
    <property type="evidence" value="ECO:0007669"/>
    <property type="project" value="UniProtKB-KW"/>
</dbReference>
<keyword evidence="14" id="KW-0829">Tyrosine-protein kinase</keyword>
<gene>
    <name evidence="20" type="ORF">SAMN05421759_11313</name>
</gene>